<protein>
    <recommendedName>
        <fullName evidence="4">Lysozyme inhibitor</fullName>
    </recommendedName>
</protein>
<comment type="caution">
    <text evidence="2">The sequence shown here is derived from an EMBL/GenBank/DDBJ whole genome shotgun (WGS) entry which is preliminary data.</text>
</comment>
<dbReference type="AlphaFoldDB" id="A0A930GTP0"/>
<evidence type="ECO:0000313" key="2">
    <source>
        <dbReference type="EMBL" id="MBF1264687.1"/>
    </source>
</evidence>
<accession>A0A930GTP0</accession>
<evidence type="ECO:0008006" key="4">
    <source>
        <dbReference type="Google" id="ProtNLM"/>
    </source>
</evidence>
<feature type="signal peptide" evidence="1">
    <location>
        <begin position="1"/>
        <end position="20"/>
    </location>
</feature>
<feature type="chain" id="PRO_5037526904" description="Lysozyme inhibitor" evidence="1">
    <location>
        <begin position="21"/>
        <end position="115"/>
    </location>
</feature>
<reference evidence="2" key="1">
    <citation type="submission" date="2020-04" db="EMBL/GenBank/DDBJ databases">
        <title>Deep metagenomics examines the oral microbiome during advanced dental caries in children, revealing novel taxa and co-occurrences with host molecules.</title>
        <authorList>
            <person name="Baker J.L."/>
            <person name="Morton J.T."/>
            <person name="Dinis M."/>
            <person name="Alvarez R."/>
            <person name="Tran N.C."/>
            <person name="Knight R."/>
            <person name="Edlund A."/>
        </authorList>
    </citation>
    <scope>NUCLEOTIDE SEQUENCE</scope>
    <source>
        <strain evidence="2">JCVI_32_bin.62</strain>
    </source>
</reference>
<name>A0A930GTP0_NEISI</name>
<proteinExistence type="predicted"/>
<evidence type="ECO:0000256" key="1">
    <source>
        <dbReference type="SAM" id="SignalP"/>
    </source>
</evidence>
<dbReference type="EMBL" id="JABZQQ010000016">
    <property type="protein sequence ID" value="MBF1264687.1"/>
    <property type="molecule type" value="Genomic_DNA"/>
</dbReference>
<gene>
    <name evidence="2" type="ORF">HXM80_03190</name>
</gene>
<sequence>MKRYALLLLLGLCTACGSYKAVRPDAPLAVVAEAQNNAIRYQAADGSRISAIYVNSNSPMTVELRQGSTVEKLTQTHSMTKTTEYRNASTIWQLEDGFATLTRGGKTVVFTEIIE</sequence>
<dbReference type="Proteomes" id="UP000780345">
    <property type="component" value="Unassembled WGS sequence"/>
</dbReference>
<keyword evidence="1" id="KW-0732">Signal</keyword>
<organism evidence="2 3">
    <name type="scientific">Neisseria sicca</name>
    <dbReference type="NCBI Taxonomy" id="490"/>
    <lineage>
        <taxon>Bacteria</taxon>
        <taxon>Pseudomonadati</taxon>
        <taxon>Pseudomonadota</taxon>
        <taxon>Betaproteobacteria</taxon>
        <taxon>Neisseriales</taxon>
        <taxon>Neisseriaceae</taxon>
        <taxon>Neisseria</taxon>
    </lineage>
</organism>
<evidence type="ECO:0000313" key="3">
    <source>
        <dbReference type="Proteomes" id="UP000780345"/>
    </source>
</evidence>